<accession>A0AAW1PEN0</accession>
<reference evidence="2 3" key="1">
    <citation type="journal article" date="2024" name="Nat. Commun.">
        <title>Phylogenomics reveals the evolutionary origins of lichenization in chlorophyte algae.</title>
        <authorList>
            <person name="Puginier C."/>
            <person name="Libourel C."/>
            <person name="Otte J."/>
            <person name="Skaloud P."/>
            <person name="Haon M."/>
            <person name="Grisel S."/>
            <person name="Petersen M."/>
            <person name="Berrin J.G."/>
            <person name="Delaux P.M."/>
            <person name="Dal Grande F."/>
            <person name="Keller J."/>
        </authorList>
    </citation>
    <scope>NUCLEOTIDE SEQUENCE [LARGE SCALE GENOMIC DNA]</scope>
    <source>
        <strain evidence="2 3">SAG 2043</strain>
    </source>
</reference>
<sequence length="206" mass="22433">MATDTALALAVTHSVQVADHGEPIKFLFLQPGGRTAEVPNGGDDLLTVFELNKLYDHTQQTMRPGNFLKGVAGEVQIWGGERHELAPLADVFPIANRPDAKPINKDMFERAFKLQPGQVQLAEGLQGTPVTSAWRGADSSAPVSGGIVALAGVNSAKKAKKDKKDKKEKKDKKQKKDKRDREGVAGASRDTSVEQEDRILKRQRVT</sequence>
<feature type="region of interest" description="Disordered" evidence="1">
    <location>
        <begin position="154"/>
        <end position="206"/>
    </location>
</feature>
<dbReference type="AlphaFoldDB" id="A0AAW1PEN0"/>
<keyword evidence="3" id="KW-1185">Reference proteome</keyword>
<gene>
    <name evidence="2" type="ORF">WJX72_007177</name>
</gene>
<organism evidence="2 3">
    <name type="scientific">[Myrmecia] bisecta</name>
    <dbReference type="NCBI Taxonomy" id="41462"/>
    <lineage>
        <taxon>Eukaryota</taxon>
        <taxon>Viridiplantae</taxon>
        <taxon>Chlorophyta</taxon>
        <taxon>core chlorophytes</taxon>
        <taxon>Trebouxiophyceae</taxon>
        <taxon>Trebouxiales</taxon>
        <taxon>Trebouxiaceae</taxon>
        <taxon>Myrmecia</taxon>
    </lineage>
</organism>
<evidence type="ECO:0000313" key="3">
    <source>
        <dbReference type="Proteomes" id="UP001489004"/>
    </source>
</evidence>
<protein>
    <submittedName>
        <fullName evidence="2">Uncharacterized protein</fullName>
    </submittedName>
</protein>
<comment type="caution">
    <text evidence="2">The sequence shown here is derived from an EMBL/GenBank/DDBJ whole genome shotgun (WGS) entry which is preliminary data.</text>
</comment>
<dbReference type="Proteomes" id="UP001489004">
    <property type="component" value="Unassembled WGS sequence"/>
</dbReference>
<evidence type="ECO:0000256" key="1">
    <source>
        <dbReference type="SAM" id="MobiDB-lite"/>
    </source>
</evidence>
<feature type="compositionally biased region" description="Basic residues" evidence="1">
    <location>
        <begin position="157"/>
        <end position="176"/>
    </location>
</feature>
<proteinExistence type="predicted"/>
<name>A0AAW1PEN0_9CHLO</name>
<evidence type="ECO:0000313" key="2">
    <source>
        <dbReference type="EMBL" id="KAK9806908.1"/>
    </source>
</evidence>
<dbReference type="EMBL" id="JALJOR010000013">
    <property type="protein sequence ID" value="KAK9806908.1"/>
    <property type="molecule type" value="Genomic_DNA"/>
</dbReference>
<feature type="compositionally biased region" description="Basic and acidic residues" evidence="1">
    <location>
        <begin position="191"/>
        <end position="200"/>
    </location>
</feature>